<dbReference type="SUPFAM" id="SSF48452">
    <property type="entry name" value="TPR-like"/>
    <property type="match status" value="1"/>
</dbReference>
<dbReference type="AlphaFoldDB" id="A0A5R9G6L9"/>
<dbReference type="Proteomes" id="UP000309676">
    <property type="component" value="Unassembled WGS sequence"/>
</dbReference>
<dbReference type="OrthoDB" id="6399948at2"/>
<dbReference type="Gene3D" id="3.10.450.50">
    <property type="match status" value="1"/>
</dbReference>
<accession>A0A5R9G6L9</accession>
<sequence length="453" mass="51253">MALPGRNDPCPCGSGKKFKKCCIDTYQEERPERQEASGTTRITRDKLPGWIDRELKWDNELYRLQAQHYVEHADAAFDPEDLRALVGFWHDFAHTTRPVFQKFGAFSAALEYFTPGDEGRGVTQSRLAAKYGVSSGTVSKRYAELAEYAETLDAPPETAGASQPNLERMYRDIDLLLKERQIESIEEAEAFVRDYMDRAMAGKPVPTPQGVSARERAQDLLFDAADAATSAERVRLAREAIALYPDSADAYVILGEESSDLEQARAYFRQGIEAGERDLGAAFFAENEGHFWGLSETRPYMRAKYNYAEFSWYADDVAEAERHLEEMLRLNAGDNMGARYLLAAAYLRLGKLDEAEALFERFEGEASASFAYDRLVLEFLKNGATSRLQLLYRAATQANKHVLTYLLGKEKLPKRLPEHYVVGGPDEAVHYVTTHASLWAQQPKLLHWLMEQQ</sequence>
<dbReference type="InterPro" id="IPR011990">
    <property type="entry name" value="TPR-like_helical_dom_sf"/>
</dbReference>
<protein>
    <submittedName>
        <fullName evidence="1">Tetratricopeptide repeat protein</fullName>
    </submittedName>
</protein>
<dbReference type="Pfam" id="PF14559">
    <property type="entry name" value="TPR_19"/>
    <property type="match status" value="1"/>
</dbReference>
<gene>
    <name evidence="1" type="ORF">FE782_11660</name>
</gene>
<dbReference type="RefSeq" id="WP_138194271.1">
    <property type="nucleotide sequence ID" value="NZ_VCIW01000006.1"/>
</dbReference>
<dbReference type="InterPro" id="IPR004027">
    <property type="entry name" value="SEC_C_motif"/>
</dbReference>
<dbReference type="Gene3D" id="1.25.40.10">
    <property type="entry name" value="Tetratricopeptide repeat domain"/>
    <property type="match status" value="1"/>
</dbReference>
<dbReference type="Pfam" id="PF02810">
    <property type="entry name" value="SEC-C"/>
    <property type="match status" value="1"/>
</dbReference>
<dbReference type="EMBL" id="VCIW01000006">
    <property type="protein sequence ID" value="TLS52027.1"/>
    <property type="molecule type" value="Genomic_DNA"/>
</dbReference>
<evidence type="ECO:0000313" key="1">
    <source>
        <dbReference type="EMBL" id="TLS52027.1"/>
    </source>
</evidence>
<proteinExistence type="predicted"/>
<evidence type="ECO:0000313" key="2">
    <source>
        <dbReference type="Proteomes" id="UP000309676"/>
    </source>
</evidence>
<comment type="caution">
    <text evidence="1">The sequence shown here is derived from an EMBL/GenBank/DDBJ whole genome shotgun (WGS) entry which is preliminary data.</text>
</comment>
<keyword evidence="2" id="KW-1185">Reference proteome</keyword>
<dbReference type="SUPFAM" id="SSF103642">
    <property type="entry name" value="Sec-C motif"/>
    <property type="match status" value="1"/>
</dbReference>
<reference evidence="1 2" key="1">
    <citation type="submission" date="2019-05" db="EMBL/GenBank/DDBJ databases">
        <authorList>
            <person name="Narsing Rao M.P."/>
            <person name="Li W.J."/>
        </authorList>
    </citation>
    <scope>NUCLEOTIDE SEQUENCE [LARGE SCALE GENOMIC DNA]</scope>
    <source>
        <strain evidence="1 2">SYSU_K30003</strain>
    </source>
</reference>
<organism evidence="1 2">
    <name type="scientific">Paenibacillus antri</name>
    <dbReference type="NCBI Taxonomy" id="2582848"/>
    <lineage>
        <taxon>Bacteria</taxon>
        <taxon>Bacillati</taxon>
        <taxon>Bacillota</taxon>
        <taxon>Bacilli</taxon>
        <taxon>Bacillales</taxon>
        <taxon>Paenibacillaceae</taxon>
        <taxon>Paenibacillus</taxon>
    </lineage>
</organism>
<name>A0A5R9G6L9_9BACL</name>